<protein>
    <submittedName>
        <fullName evidence="1">Uncharacterized protein</fullName>
    </submittedName>
</protein>
<dbReference type="OrthoDB" id="21678at2759"/>
<comment type="caution">
    <text evidence="1">The sequence shown here is derived from an EMBL/GenBank/DDBJ whole genome shotgun (WGS) entry which is preliminary data.</text>
</comment>
<sequence>MNENPNDEFFQTPLAKDALKWTKLSFKDLDICPQREFDPNKGCGVKKNQCCKSPTATTCVISVASTTAATGVNPTS</sequence>
<evidence type="ECO:0000313" key="1">
    <source>
        <dbReference type="EMBL" id="GBN87623.1"/>
    </source>
</evidence>
<dbReference type="AlphaFoldDB" id="A0A4Y2SIM5"/>
<name>A0A4Y2SIM5_ARAVE</name>
<proteinExistence type="predicted"/>
<dbReference type="EMBL" id="BGPR01021880">
    <property type="protein sequence ID" value="GBN87623.1"/>
    <property type="molecule type" value="Genomic_DNA"/>
</dbReference>
<dbReference type="Proteomes" id="UP000499080">
    <property type="component" value="Unassembled WGS sequence"/>
</dbReference>
<reference evidence="1 2" key="1">
    <citation type="journal article" date="2019" name="Sci. Rep.">
        <title>Orb-weaving spider Araneus ventricosus genome elucidates the spidroin gene catalogue.</title>
        <authorList>
            <person name="Kono N."/>
            <person name="Nakamura H."/>
            <person name="Ohtoshi R."/>
            <person name="Moran D.A.P."/>
            <person name="Shinohara A."/>
            <person name="Yoshida Y."/>
            <person name="Fujiwara M."/>
            <person name="Mori M."/>
            <person name="Tomita M."/>
            <person name="Arakawa K."/>
        </authorList>
    </citation>
    <scope>NUCLEOTIDE SEQUENCE [LARGE SCALE GENOMIC DNA]</scope>
</reference>
<accession>A0A4Y2SIM5</accession>
<keyword evidence="2" id="KW-1185">Reference proteome</keyword>
<gene>
    <name evidence="1" type="ORF">AVEN_139266_1</name>
</gene>
<evidence type="ECO:0000313" key="2">
    <source>
        <dbReference type="Proteomes" id="UP000499080"/>
    </source>
</evidence>
<organism evidence="1 2">
    <name type="scientific">Araneus ventricosus</name>
    <name type="common">Orbweaver spider</name>
    <name type="synonym">Epeira ventricosa</name>
    <dbReference type="NCBI Taxonomy" id="182803"/>
    <lineage>
        <taxon>Eukaryota</taxon>
        <taxon>Metazoa</taxon>
        <taxon>Ecdysozoa</taxon>
        <taxon>Arthropoda</taxon>
        <taxon>Chelicerata</taxon>
        <taxon>Arachnida</taxon>
        <taxon>Araneae</taxon>
        <taxon>Araneomorphae</taxon>
        <taxon>Entelegynae</taxon>
        <taxon>Araneoidea</taxon>
        <taxon>Araneidae</taxon>
        <taxon>Araneus</taxon>
    </lineage>
</organism>